<dbReference type="InterPro" id="IPR036291">
    <property type="entry name" value="NAD(P)-bd_dom_sf"/>
</dbReference>
<dbReference type="Proteomes" id="UP000279457">
    <property type="component" value="Unassembled WGS sequence"/>
</dbReference>
<evidence type="ECO:0000313" key="3">
    <source>
        <dbReference type="Proteomes" id="UP000279457"/>
    </source>
</evidence>
<organism evidence="2 3">
    <name type="scientific">Erwinia psidii</name>
    <dbReference type="NCBI Taxonomy" id="69224"/>
    <lineage>
        <taxon>Bacteria</taxon>
        <taxon>Pseudomonadati</taxon>
        <taxon>Pseudomonadota</taxon>
        <taxon>Gammaproteobacteria</taxon>
        <taxon>Enterobacterales</taxon>
        <taxon>Erwiniaceae</taxon>
        <taxon>Erwinia</taxon>
    </lineage>
</organism>
<reference evidence="2 3" key="1">
    <citation type="submission" date="2018-10" db="EMBL/GenBank/DDBJ databases">
        <title>Draft genome sequence for the type isolate of Erwinia psidii, agent causal of bacterial blight in guava (Psidium guajava) and wilt and die-back of Eucalyptus spp.</title>
        <authorList>
            <person name="Hermenegildo P.S."/>
            <person name="Santos S.A."/>
            <person name="Guimaraes L.M.S."/>
            <person name="Vidigal P.M.P."/>
            <person name="Pereira I.C."/>
            <person name="Badel J.L."/>
            <person name="Alfenas-Zerbini P."/>
            <person name="Ferreira M.A.S.V."/>
            <person name="Alfenas A.C."/>
        </authorList>
    </citation>
    <scope>NUCLEOTIDE SEQUENCE [LARGE SCALE GENOMIC DNA]</scope>
    <source>
        <strain evidence="2 3">IBSBF 435</strain>
    </source>
</reference>
<dbReference type="RefSeq" id="WP_124234657.1">
    <property type="nucleotide sequence ID" value="NZ_RHHM01000019.1"/>
</dbReference>
<comment type="caution">
    <text evidence="2">The sequence shown here is derived from an EMBL/GenBank/DDBJ whole genome shotgun (WGS) entry which is preliminary data.</text>
</comment>
<dbReference type="Gene3D" id="3.90.25.10">
    <property type="entry name" value="UDP-galactose 4-epimerase, domain 1"/>
    <property type="match status" value="1"/>
</dbReference>
<dbReference type="EMBL" id="RHHM01000019">
    <property type="protein sequence ID" value="RQM36611.1"/>
    <property type="molecule type" value="Genomic_DNA"/>
</dbReference>
<evidence type="ECO:0000259" key="1">
    <source>
        <dbReference type="Pfam" id="PF13460"/>
    </source>
</evidence>
<dbReference type="PANTHER" id="PTHR47129:SF1">
    <property type="entry name" value="NMRA-LIKE DOMAIN-CONTAINING PROTEIN"/>
    <property type="match status" value="1"/>
</dbReference>
<evidence type="ECO:0000313" key="2">
    <source>
        <dbReference type="EMBL" id="RQM36611.1"/>
    </source>
</evidence>
<dbReference type="Pfam" id="PF13460">
    <property type="entry name" value="NAD_binding_10"/>
    <property type="match status" value="1"/>
</dbReference>
<dbReference type="PANTHER" id="PTHR47129">
    <property type="entry name" value="QUINONE OXIDOREDUCTASE 2"/>
    <property type="match status" value="1"/>
</dbReference>
<dbReference type="CDD" id="cd05269">
    <property type="entry name" value="TMR_SDR_a"/>
    <property type="match status" value="1"/>
</dbReference>
<dbReference type="AlphaFoldDB" id="A0A3N6SDC5"/>
<dbReference type="OrthoDB" id="5510591at2"/>
<feature type="domain" description="NAD(P)-binding" evidence="1">
    <location>
        <begin position="6"/>
        <end position="183"/>
    </location>
</feature>
<dbReference type="InterPro" id="IPR016040">
    <property type="entry name" value="NAD(P)-bd_dom"/>
</dbReference>
<dbReference type="InterPro" id="IPR052718">
    <property type="entry name" value="NmrA-type_oxidoreductase"/>
</dbReference>
<dbReference type="Gene3D" id="3.40.50.720">
    <property type="entry name" value="NAD(P)-binding Rossmann-like Domain"/>
    <property type="match status" value="1"/>
</dbReference>
<dbReference type="SUPFAM" id="SSF51735">
    <property type="entry name" value="NAD(P)-binding Rossmann-fold domains"/>
    <property type="match status" value="1"/>
</dbReference>
<gene>
    <name evidence="2" type="ORF">EB241_19495</name>
</gene>
<keyword evidence="3" id="KW-1185">Reference proteome</keyword>
<protein>
    <submittedName>
        <fullName evidence="2">SDR family oxidoreductase</fullName>
    </submittedName>
</protein>
<accession>A0A3N6SDC5</accession>
<sequence length="287" mass="30099">MIAVTGATGQLGRLVINALLKKVPAREIIAAVRSPDKASDLAALGVEVREADYTKPDSLLSAFSGVDKLLLISSSEIGQRTPQHQSVIEAAQQAGVKRLAYTSLLHADTTTMALGTEHRDTEAALIASGIPYAILRNGWYSENYAASIDAAISYGAFIGAAKEGRIASASREDYADAAAAVLTGSDTDNKIYELAGDTAYTLAEFTAEIAQQSGKAINYVNLPPAEFAVALKGAGLPVPLAEMLADSDAHAAQGALFDDGHTLSQLIGRPTTPWQQVVKEFVAKVKA</sequence>
<name>A0A3N6SDC5_9GAMM</name>
<proteinExistence type="predicted"/>